<dbReference type="OrthoDB" id="439917at2759"/>
<name>A0A250X5Y5_9CHLO</name>
<proteinExistence type="predicted"/>
<evidence type="ECO:0008006" key="4">
    <source>
        <dbReference type="Google" id="ProtNLM"/>
    </source>
</evidence>
<sequence length="295" mass="30479">MTFLKRYYVQHLCTLLTVITLVDPSPCNPGFYVLKGECEGCPAGFSCLGGMSEPDPCGPGNFSAPLATNCSIANDGFYSPGTTKHHNATQQYPCPSGFECKADRSSAPPRGCSDPKPCPAGTWSPLHVAECLLCQGGTYCPGTSKHYNATEALECPAGFWCTQQDGNGTIKGCSKPLPCAPGTYSGPASEACLICSDGFWSPGTDSKRNATEALECPPGYSCIRNDPATGQATGCARPHPCGPNQYSEKCAMYCSKCGPGTSSPGTSPGHPSTSCTPDAISLIGPGSEGIVAADS</sequence>
<feature type="chain" id="PRO_5012942230" description="Tyrosine-protein kinase ephrin type A/B receptor-like domain-containing protein" evidence="1">
    <location>
        <begin position="25"/>
        <end position="295"/>
    </location>
</feature>
<organism evidence="2 3">
    <name type="scientific">Chlamydomonas eustigma</name>
    <dbReference type="NCBI Taxonomy" id="1157962"/>
    <lineage>
        <taxon>Eukaryota</taxon>
        <taxon>Viridiplantae</taxon>
        <taxon>Chlorophyta</taxon>
        <taxon>core chlorophytes</taxon>
        <taxon>Chlorophyceae</taxon>
        <taxon>CS clade</taxon>
        <taxon>Chlamydomonadales</taxon>
        <taxon>Chlamydomonadaceae</taxon>
        <taxon>Chlamydomonas</taxon>
    </lineage>
</organism>
<dbReference type="SMART" id="SM01411">
    <property type="entry name" value="Ephrin_rec_like"/>
    <property type="match status" value="3"/>
</dbReference>
<dbReference type="EMBL" id="BEGY01000033">
    <property type="protein sequence ID" value="GAX78493.1"/>
    <property type="molecule type" value="Genomic_DNA"/>
</dbReference>
<comment type="caution">
    <text evidence="2">The sequence shown here is derived from an EMBL/GenBank/DDBJ whole genome shotgun (WGS) entry which is preliminary data.</text>
</comment>
<dbReference type="PANTHER" id="PTHR46104">
    <property type="entry name" value="GENE 9195-RELATED-RELATED"/>
    <property type="match status" value="1"/>
</dbReference>
<reference evidence="2 3" key="1">
    <citation type="submission" date="2017-08" db="EMBL/GenBank/DDBJ databases">
        <title>Acidophilic green algal genome provides insights into adaptation to an acidic environment.</title>
        <authorList>
            <person name="Hirooka S."/>
            <person name="Hirose Y."/>
            <person name="Kanesaki Y."/>
            <person name="Higuchi S."/>
            <person name="Fujiwara T."/>
            <person name="Onuma R."/>
            <person name="Era A."/>
            <person name="Ohbayashi R."/>
            <person name="Uzuka A."/>
            <person name="Nozaki H."/>
            <person name="Yoshikawa H."/>
            <person name="Miyagishima S.Y."/>
        </authorList>
    </citation>
    <scope>NUCLEOTIDE SEQUENCE [LARGE SCALE GENOMIC DNA]</scope>
    <source>
        <strain evidence="2 3">NIES-2499</strain>
    </source>
</reference>
<keyword evidence="1" id="KW-0732">Signal</keyword>
<gene>
    <name evidence="2" type="ORF">CEUSTIGMA_g5932.t1</name>
</gene>
<evidence type="ECO:0000313" key="2">
    <source>
        <dbReference type="EMBL" id="GAX78493.1"/>
    </source>
</evidence>
<feature type="signal peptide" evidence="1">
    <location>
        <begin position="1"/>
        <end position="24"/>
    </location>
</feature>
<keyword evidence="3" id="KW-1185">Reference proteome</keyword>
<evidence type="ECO:0000256" key="1">
    <source>
        <dbReference type="SAM" id="SignalP"/>
    </source>
</evidence>
<dbReference type="AlphaFoldDB" id="A0A250X5Y5"/>
<evidence type="ECO:0000313" key="3">
    <source>
        <dbReference type="Proteomes" id="UP000232323"/>
    </source>
</evidence>
<protein>
    <recommendedName>
        <fullName evidence="4">Tyrosine-protein kinase ephrin type A/B receptor-like domain-containing protein</fullName>
    </recommendedName>
</protein>
<accession>A0A250X5Y5</accession>
<dbReference type="Proteomes" id="UP000232323">
    <property type="component" value="Unassembled WGS sequence"/>
</dbReference>
<dbReference type="PANTHER" id="PTHR46104:SF1">
    <property type="entry name" value="GENE 9195-RELATED"/>
    <property type="match status" value="1"/>
</dbReference>